<keyword evidence="2" id="KW-0808">Transferase</keyword>
<dbReference type="AlphaFoldDB" id="A0A5C4MEP8"/>
<dbReference type="Pfam" id="PF04577">
    <property type="entry name" value="Glyco_transf_61"/>
    <property type="match status" value="1"/>
</dbReference>
<comment type="caution">
    <text evidence="2">The sequence shown here is derived from an EMBL/GenBank/DDBJ whole genome shotgun (WGS) entry which is preliminary data.</text>
</comment>
<dbReference type="RefSeq" id="WP_139105549.1">
    <property type="nucleotide sequence ID" value="NZ_VDFR01000031.1"/>
</dbReference>
<dbReference type="OrthoDB" id="5116883at2"/>
<evidence type="ECO:0000313" key="3">
    <source>
        <dbReference type="EMBL" id="TNC48915.1"/>
    </source>
</evidence>
<proteinExistence type="predicted"/>
<protein>
    <submittedName>
        <fullName evidence="2">Glycosyltransferase family 61 protein</fullName>
    </submittedName>
</protein>
<reference evidence="2 4" key="1">
    <citation type="submission" date="2019-05" db="EMBL/GenBank/DDBJ databases">
        <title>Mumia sp. nov., isolated from the intestinal contents of plateau pika (Ochotona curzoniae) in the Qinghai-Tibet plateau of China.</title>
        <authorList>
            <person name="Tian Z."/>
        </authorList>
    </citation>
    <scope>NUCLEOTIDE SEQUENCE [LARGE SCALE GENOMIC DNA]</scope>
    <source>
        <strain evidence="4">527</strain>
        <strain evidence="2">Z527</strain>
    </source>
</reference>
<name>A0A5C4MEP8_9ACTN</name>
<sequence>MTEESLDTIGLRRGVPQASDGLDHLRAYEEAVDELAAPLTEVVVVARAHATALGSTFAERYPGATVHVLAGPWTPPPDGTGQEPLANVRVHPWSGKGDFGAIMSVLPHPQLLVIALRRRTSGQVAALRKLHGYVQAGGVLAVEKIDRAPGDKTEADAGESVREVIEEAVRRSPAPPAAHGWSSWLDALAYSLERVSYRGDLALVTKRYTLSRMLHATETVPVLEARYGASSPVTRLLVHPGSTFTGRAEVTSHGRGPDITTGPFTVPALEVRHYTEAQTCPRQLVSYGDYWLPDTFRHQHAPRLRHAGLLRSSDDMAVIRPRWRPEQRRTWDGPLYYLDSEYPGHYGHVATEVLSRLWGWERAREEYPDIRPLVSVRPGQSRVPQFVHDLFAAYGIPRSSIVTQYGDETLDVRNLVAADPQFENPSYVSPAIAETWRTIRDAFADVEPPVRADKIFITRGGRRLCRQGPAIEQFFAKHGFAIVRPEQYSYGEQVQLFARARIIAGYGGSGMFTMMHAPQARVILISGDRYRAQNEALIGAVNGNEMHYFWGRTVPQEPDRTKRRIAFGDDFTFNLTRHRWALRRLFR</sequence>
<dbReference type="InterPro" id="IPR049625">
    <property type="entry name" value="Glyco_transf_61_cat"/>
</dbReference>
<evidence type="ECO:0000259" key="1">
    <source>
        <dbReference type="Pfam" id="PF04577"/>
    </source>
</evidence>
<gene>
    <name evidence="3" type="ORF">FHE65_06400</name>
    <name evidence="2" type="ORF">FHE65_29110</name>
</gene>
<dbReference type="Proteomes" id="UP000306740">
    <property type="component" value="Unassembled WGS sequence"/>
</dbReference>
<feature type="domain" description="Glycosyltransferase 61 catalytic" evidence="1">
    <location>
        <begin position="346"/>
        <end position="523"/>
    </location>
</feature>
<evidence type="ECO:0000313" key="2">
    <source>
        <dbReference type="EMBL" id="TNC33349.1"/>
    </source>
</evidence>
<dbReference type="EMBL" id="VDFR01000172">
    <property type="protein sequence ID" value="TNC33349.1"/>
    <property type="molecule type" value="Genomic_DNA"/>
</dbReference>
<accession>A0A5C4MEP8</accession>
<dbReference type="EMBL" id="VDFR01000031">
    <property type="protein sequence ID" value="TNC48915.1"/>
    <property type="molecule type" value="Genomic_DNA"/>
</dbReference>
<evidence type="ECO:0000313" key="4">
    <source>
        <dbReference type="Proteomes" id="UP000306740"/>
    </source>
</evidence>
<organism evidence="2 4">
    <name type="scientific">Mumia zhuanghuii</name>
    <dbReference type="NCBI Taxonomy" id="2585211"/>
    <lineage>
        <taxon>Bacteria</taxon>
        <taxon>Bacillati</taxon>
        <taxon>Actinomycetota</taxon>
        <taxon>Actinomycetes</taxon>
        <taxon>Propionibacteriales</taxon>
        <taxon>Nocardioidaceae</taxon>
        <taxon>Mumia</taxon>
    </lineage>
</organism>
<dbReference type="GO" id="GO:0016757">
    <property type="term" value="F:glycosyltransferase activity"/>
    <property type="evidence" value="ECO:0007669"/>
    <property type="project" value="InterPro"/>
</dbReference>